<gene>
    <name evidence="2" type="ORF">QBC36DRAFT_330890</name>
</gene>
<feature type="region of interest" description="Disordered" evidence="1">
    <location>
        <begin position="664"/>
        <end position="754"/>
    </location>
</feature>
<keyword evidence="3" id="KW-1185">Reference proteome</keyword>
<dbReference type="InterPro" id="IPR032675">
    <property type="entry name" value="LRR_dom_sf"/>
</dbReference>
<evidence type="ECO:0000313" key="2">
    <source>
        <dbReference type="EMBL" id="KAK4175719.1"/>
    </source>
</evidence>
<dbReference type="Gene3D" id="3.80.10.10">
    <property type="entry name" value="Ribonuclease Inhibitor"/>
    <property type="match status" value="1"/>
</dbReference>
<name>A0AAN7A726_9PEZI</name>
<dbReference type="EMBL" id="MU866223">
    <property type="protein sequence ID" value="KAK4175719.1"/>
    <property type="molecule type" value="Genomic_DNA"/>
</dbReference>
<dbReference type="Proteomes" id="UP001302321">
    <property type="component" value="Unassembled WGS sequence"/>
</dbReference>
<protein>
    <submittedName>
        <fullName evidence="2">Uncharacterized protein</fullName>
    </submittedName>
</protein>
<organism evidence="2 3">
    <name type="scientific">Triangularia setosa</name>
    <dbReference type="NCBI Taxonomy" id="2587417"/>
    <lineage>
        <taxon>Eukaryota</taxon>
        <taxon>Fungi</taxon>
        <taxon>Dikarya</taxon>
        <taxon>Ascomycota</taxon>
        <taxon>Pezizomycotina</taxon>
        <taxon>Sordariomycetes</taxon>
        <taxon>Sordariomycetidae</taxon>
        <taxon>Sordariales</taxon>
        <taxon>Podosporaceae</taxon>
        <taxon>Triangularia</taxon>
    </lineage>
</organism>
<feature type="compositionally biased region" description="Polar residues" evidence="1">
    <location>
        <begin position="709"/>
        <end position="746"/>
    </location>
</feature>
<proteinExistence type="predicted"/>
<comment type="caution">
    <text evidence="2">The sequence shown here is derived from an EMBL/GenBank/DDBJ whole genome shotgun (WGS) entry which is preliminary data.</text>
</comment>
<evidence type="ECO:0000313" key="3">
    <source>
        <dbReference type="Proteomes" id="UP001302321"/>
    </source>
</evidence>
<evidence type="ECO:0000256" key="1">
    <source>
        <dbReference type="SAM" id="MobiDB-lite"/>
    </source>
</evidence>
<reference evidence="2" key="1">
    <citation type="journal article" date="2023" name="Mol. Phylogenet. Evol.">
        <title>Genome-scale phylogeny and comparative genomics of the fungal order Sordariales.</title>
        <authorList>
            <person name="Hensen N."/>
            <person name="Bonometti L."/>
            <person name="Westerberg I."/>
            <person name="Brannstrom I.O."/>
            <person name="Guillou S."/>
            <person name="Cros-Aarteil S."/>
            <person name="Calhoun S."/>
            <person name="Haridas S."/>
            <person name="Kuo A."/>
            <person name="Mondo S."/>
            <person name="Pangilinan J."/>
            <person name="Riley R."/>
            <person name="LaButti K."/>
            <person name="Andreopoulos B."/>
            <person name="Lipzen A."/>
            <person name="Chen C."/>
            <person name="Yan M."/>
            <person name="Daum C."/>
            <person name="Ng V."/>
            <person name="Clum A."/>
            <person name="Steindorff A."/>
            <person name="Ohm R.A."/>
            <person name="Martin F."/>
            <person name="Silar P."/>
            <person name="Natvig D.O."/>
            <person name="Lalanne C."/>
            <person name="Gautier V."/>
            <person name="Ament-Velasquez S.L."/>
            <person name="Kruys A."/>
            <person name="Hutchinson M.I."/>
            <person name="Powell A.J."/>
            <person name="Barry K."/>
            <person name="Miller A.N."/>
            <person name="Grigoriev I.V."/>
            <person name="Debuchy R."/>
            <person name="Gladieux P."/>
            <person name="Hiltunen Thoren M."/>
            <person name="Johannesson H."/>
        </authorList>
    </citation>
    <scope>NUCLEOTIDE SEQUENCE</scope>
    <source>
        <strain evidence="2">CBS 892.96</strain>
    </source>
</reference>
<dbReference type="SUPFAM" id="SSF52047">
    <property type="entry name" value="RNI-like"/>
    <property type="match status" value="1"/>
</dbReference>
<reference evidence="2" key="2">
    <citation type="submission" date="2023-05" db="EMBL/GenBank/DDBJ databases">
        <authorList>
            <consortium name="Lawrence Berkeley National Laboratory"/>
            <person name="Steindorff A."/>
            <person name="Hensen N."/>
            <person name="Bonometti L."/>
            <person name="Westerberg I."/>
            <person name="Brannstrom I.O."/>
            <person name="Guillou S."/>
            <person name="Cros-Aarteil S."/>
            <person name="Calhoun S."/>
            <person name="Haridas S."/>
            <person name="Kuo A."/>
            <person name="Mondo S."/>
            <person name="Pangilinan J."/>
            <person name="Riley R."/>
            <person name="Labutti K."/>
            <person name="Andreopoulos B."/>
            <person name="Lipzen A."/>
            <person name="Chen C."/>
            <person name="Yanf M."/>
            <person name="Daum C."/>
            <person name="Ng V."/>
            <person name="Clum A."/>
            <person name="Ohm R."/>
            <person name="Martin F."/>
            <person name="Silar P."/>
            <person name="Natvig D."/>
            <person name="Lalanne C."/>
            <person name="Gautier V."/>
            <person name="Ament-Velasquez S.L."/>
            <person name="Kruys A."/>
            <person name="Hutchinson M.I."/>
            <person name="Powell A.J."/>
            <person name="Barry K."/>
            <person name="Miller A.N."/>
            <person name="Grigoriev I.V."/>
            <person name="Debuchy R."/>
            <person name="Gladieux P."/>
            <person name="Thoren M.H."/>
            <person name="Johannesson H."/>
        </authorList>
    </citation>
    <scope>NUCLEOTIDE SEQUENCE</scope>
    <source>
        <strain evidence="2">CBS 892.96</strain>
    </source>
</reference>
<accession>A0AAN7A726</accession>
<sequence length="903" mass="101553">MDRITRIAGSNPPSYQEATRRLDWVELIAPYVPIREYVRLCLVNRRFYRHLAPRLWNDPLATASAGRPVNRDIDLEWFYRFMEHMRCVSKTTRLLVICLDLRAVEAGTSALSLYSLNRSLSAYLRAVQVTFPGLRCILLNRHLDVEADDLVVATTPDAVSNGSNARGPLMLSIPQCQVKVPTTFFSSPYLRQLVYLDVSNMVGSLRKPLEQQIFGPEWYSNLRILKVQGREIGNLTASLLVKGFKQQLWSLDLSRNVLTDAVLDDLQSSGFPIESLRAKNHFDVEGRLEIIAGQGTPLFGQFCLIRESRWSVNFNHPDRYLVDAPSYTRLIEDIPQEDVRARLSGRIGTLGDSEDEIKRLLSGTIESPALSREYLQDLDVCQNHNGLTHLYLNGNSITASGLVRLIMTSPGQLQHLECDNMVYDMHEAAKLEWLSASVRVSGLLGAAHVFRPVLSSNLQVLRIHHSLVTQILSLNCRGEGRDGGGLSTMENLWLAETFLLPRAEMAYPQAFVPDMNPRLRVLALTHLPRWSTGPLIDRLITLLKLASMQERAIQDMNRTLSKSRRGPATVAGLRHIQLEFDHDVREEFVLVDSEEDEEEKKHKGSVAEELNVKEFSFFDDSRFSDISFDSSLAPSHIEVSSSNANTDTMPLTLAGDHRAVLDENRDKSEPNQGQTQRHSPSSSSTLSHIPRTGDTSEPIMDEGNEDQSARLTTGPQQQTDFPNSTTADVASNSTGNWNGTEYTVSIWTGPPPLPPPSYSNEDTPHYEHREQREVSPAVKEYMHNILDKRLCADARPASPCHVLAGVPEGEFVWGAAWQAIVTRGDNVKTRIRKPKKNELLNGMRDVIEEIKAYRMETRGRYEAALKMARQNGEEVKLGEPHFYYGGRLVVVRAESEGEGVGWR</sequence>
<dbReference type="AlphaFoldDB" id="A0AAN7A726"/>